<keyword evidence="14" id="KW-1185">Reference proteome</keyword>
<evidence type="ECO:0000256" key="1">
    <source>
        <dbReference type="ARBA" id="ARBA00001043"/>
    </source>
</evidence>
<comment type="similarity">
    <text evidence="3 10">Belongs to the transthyretin family. 5-hydroxyisourate hydrolase subfamily.</text>
</comment>
<dbReference type="AlphaFoldDB" id="A0A2M9WJ96"/>
<dbReference type="EC" id="3.5.2.17" evidence="5 10"/>
<protein>
    <recommendedName>
        <fullName evidence="6 10">5-hydroxyisourate hydrolase</fullName>
        <shortName evidence="10">HIU hydrolase</shortName>
        <shortName evidence="10">HIUHase</shortName>
        <ecNumber evidence="5 10">3.5.2.17</ecNumber>
    </recommendedName>
</protein>
<dbReference type="GO" id="GO:0006144">
    <property type="term" value="P:purine nucleobase metabolic process"/>
    <property type="evidence" value="ECO:0007669"/>
    <property type="project" value="UniProtKB-KW"/>
</dbReference>
<reference evidence="13 14" key="1">
    <citation type="submission" date="2017-11" db="EMBL/GenBank/DDBJ databases">
        <title>The genome sequence of Pantoea rodasii DSM 26611.</title>
        <authorList>
            <person name="Gao J."/>
            <person name="Mao X."/>
            <person name="Sun J."/>
        </authorList>
    </citation>
    <scope>NUCLEOTIDE SEQUENCE [LARGE SCALE GENOMIC DNA]</scope>
    <source>
        <strain evidence="13 14">DSM 26611</strain>
    </source>
</reference>
<dbReference type="InterPro" id="IPR014306">
    <property type="entry name" value="Hydroxyisourate_hydrolase"/>
</dbReference>
<dbReference type="EMBL" id="PIQI01000001">
    <property type="protein sequence ID" value="PJZ07538.1"/>
    <property type="molecule type" value="Genomic_DNA"/>
</dbReference>
<dbReference type="OrthoDB" id="9792386at2"/>
<evidence type="ECO:0000256" key="8">
    <source>
        <dbReference type="ARBA" id="ARBA00022801"/>
    </source>
</evidence>
<feature type="binding site" evidence="9">
    <location>
        <position position="72"/>
    </location>
    <ligand>
        <name>substrate</name>
    </ligand>
</feature>
<feature type="domain" description="Transthyretin/hydroxyisourate hydrolase" evidence="12">
    <location>
        <begin position="26"/>
        <end position="140"/>
    </location>
</feature>
<dbReference type="Proteomes" id="UP000232062">
    <property type="component" value="Unassembled WGS sequence"/>
</dbReference>
<name>A0A2M9WJ96_9GAMM</name>
<dbReference type="SMART" id="SM00095">
    <property type="entry name" value="TR_THY"/>
    <property type="match status" value="1"/>
</dbReference>
<evidence type="ECO:0000256" key="10">
    <source>
        <dbReference type="RuleBase" id="RU361270"/>
    </source>
</evidence>
<dbReference type="Gene3D" id="2.60.40.180">
    <property type="entry name" value="Transthyretin/hydroxyisourate hydrolase domain"/>
    <property type="match status" value="1"/>
</dbReference>
<keyword evidence="8 10" id="KW-0378">Hydrolase</keyword>
<feature type="binding site" evidence="9">
    <location>
        <position position="34"/>
    </location>
    <ligand>
        <name>substrate</name>
    </ligand>
</feature>
<organism evidence="13 14">
    <name type="scientific">Pantoea rodasii</name>
    <dbReference type="NCBI Taxonomy" id="1076549"/>
    <lineage>
        <taxon>Bacteria</taxon>
        <taxon>Pseudomonadati</taxon>
        <taxon>Pseudomonadota</taxon>
        <taxon>Gammaproteobacteria</taxon>
        <taxon>Enterobacterales</taxon>
        <taxon>Erwiniaceae</taxon>
        <taxon>Pantoea</taxon>
    </lineage>
</organism>
<dbReference type="InterPro" id="IPR023419">
    <property type="entry name" value="Transthyretin_CS"/>
</dbReference>
<evidence type="ECO:0000256" key="9">
    <source>
        <dbReference type="PIRSR" id="PIRSR600895-51"/>
    </source>
</evidence>
<dbReference type="InterPro" id="IPR023416">
    <property type="entry name" value="Transthyretin/HIU_hydrolase_d"/>
</dbReference>
<comment type="caution">
    <text evidence="13">The sequence shown here is derived from an EMBL/GenBank/DDBJ whole genome shotgun (WGS) entry which is preliminary data.</text>
</comment>
<evidence type="ECO:0000256" key="7">
    <source>
        <dbReference type="ARBA" id="ARBA00022631"/>
    </source>
</evidence>
<dbReference type="GO" id="GO:0033971">
    <property type="term" value="F:hydroxyisourate hydrolase activity"/>
    <property type="evidence" value="ECO:0007669"/>
    <property type="project" value="UniProtKB-EC"/>
</dbReference>
<keyword evidence="11" id="KW-0732">Signal</keyword>
<sequence length="140" mass="15447">MKLTKVFAGSLLFTAAFAAFAAPEASVKNPLSVHVLNLQTGLPTPGITVELDKKDKDGWIKLSTGVTDANGRITGLYPVEQKMQGGSYRVVFMTGAFYEKNHQKTFFPEIPVEFNMEENAGHYHIPLLLSPYGYSTYRGN</sequence>
<dbReference type="RefSeq" id="WP_100699748.1">
    <property type="nucleotide sequence ID" value="NZ_MLFP01000020.1"/>
</dbReference>
<evidence type="ECO:0000313" key="14">
    <source>
        <dbReference type="Proteomes" id="UP000232062"/>
    </source>
</evidence>
<dbReference type="NCBIfam" id="TIGR02962">
    <property type="entry name" value="hdxy_isourate"/>
    <property type="match status" value="1"/>
</dbReference>
<comment type="catalytic activity">
    <reaction evidence="1 10">
        <text>5-hydroxyisourate + H2O = 5-hydroxy-2-oxo-4-ureido-2,5-dihydro-1H-imidazole-5-carboxylate + H(+)</text>
        <dbReference type="Rhea" id="RHEA:23736"/>
        <dbReference type="ChEBI" id="CHEBI:15377"/>
        <dbReference type="ChEBI" id="CHEBI:15378"/>
        <dbReference type="ChEBI" id="CHEBI:18072"/>
        <dbReference type="ChEBI" id="CHEBI:58639"/>
        <dbReference type="EC" id="3.5.2.17"/>
    </reaction>
</comment>
<dbReference type="InterPro" id="IPR000895">
    <property type="entry name" value="Transthyretin/HIU_hydrolase"/>
</dbReference>
<gene>
    <name evidence="13" type="primary">uraH</name>
    <name evidence="13" type="ORF">PRCB_00090</name>
</gene>
<feature type="signal peptide" evidence="11">
    <location>
        <begin position="1"/>
        <end position="21"/>
    </location>
</feature>
<comment type="subunit">
    <text evidence="4 10">Homotetramer.</text>
</comment>
<dbReference type="PANTHER" id="PTHR10395">
    <property type="entry name" value="URICASE AND TRANSTHYRETIN-RELATED"/>
    <property type="match status" value="1"/>
</dbReference>
<evidence type="ECO:0000256" key="3">
    <source>
        <dbReference type="ARBA" id="ARBA00009850"/>
    </source>
</evidence>
<feature type="binding site" evidence="9">
    <location>
        <position position="137"/>
    </location>
    <ligand>
        <name>substrate</name>
    </ligand>
</feature>
<accession>A0A2M9WJ96</accession>
<dbReference type="Pfam" id="PF00576">
    <property type="entry name" value="Transthyretin"/>
    <property type="match status" value="1"/>
</dbReference>
<proteinExistence type="inferred from homology"/>
<comment type="function">
    <text evidence="2">Catalyzes the hydrolysis of 5-hydroxyisourate (HIU) to 2-oxo-4-hydroxy-4-carboxy-5-ureidoimidazoline (OHCU).</text>
</comment>
<dbReference type="STRING" id="1076549.HA45_19585"/>
<evidence type="ECO:0000259" key="12">
    <source>
        <dbReference type="SMART" id="SM00095"/>
    </source>
</evidence>
<dbReference type="PANTHER" id="PTHR10395:SF7">
    <property type="entry name" value="5-HYDROXYISOURATE HYDROLASE"/>
    <property type="match status" value="1"/>
</dbReference>
<dbReference type="InterPro" id="IPR036817">
    <property type="entry name" value="Transthyretin/HIU_hydrolase_sf"/>
</dbReference>
<keyword evidence="7 10" id="KW-0659">Purine metabolism</keyword>
<evidence type="ECO:0000256" key="4">
    <source>
        <dbReference type="ARBA" id="ARBA00011881"/>
    </source>
</evidence>
<evidence type="ECO:0000313" key="13">
    <source>
        <dbReference type="EMBL" id="PJZ07538.1"/>
    </source>
</evidence>
<dbReference type="PRINTS" id="PR00189">
    <property type="entry name" value="TRNSTHYRETIN"/>
</dbReference>
<feature type="chain" id="PRO_5014773917" description="5-hydroxyisourate hydrolase" evidence="11">
    <location>
        <begin position="22"/>
        <end position="140"/>
    </location>
</feature>
<evidence type="ECO:0000256" key="5">
    <source>
        <dbReference type="ARBA" id="ARBA00012609"/>
    </source>
</evidence>
<evidence type="ECO:0000256" key="6">
    <source>
        <dbReference type="ARBA" id="ARBA00017539"/>
    </source>
</evidence>
<dbReference type="CDD" id="cd05822">
    <property type="entry name" value="TLP_HIUase"/>
    <property type="match status" value="1"/>
</dbReference>
<evidence type="ECO:0000256" key="11">
    <source>
        <dbReference type="SAM" id="SignalP"/>
    </source>
</evidence>
<dbReference type="SUPFAM" id="SSF49472">
    <property type="entry name" value="Transthyretin (synonym: prealbumin)"/>
    <property type="match status" value="1"/>
</dbReference>
<dbReference type="PROSITE" id="PS00769">
    <property type="entry name" value="TRANSTHYRETIN_2"/>
    <property type="match status" value="1"/>
</dbReference>
<evidence type="ECO:0000256" key="2">
    <source>
        <dbReference type="ARBA" id="ARBA00002704"/>
    </source>
</evidence>